<evidence type="ECO:0000313" key="3">
    <source>
        <dbReference type="WBParaSite" id="jg1725"/>
    </source>
</evidence>
<keyword evidence="2" id="KW-1185">Reference proteome</keyword>
<feature type="compositionally biased region" description="Polar residues" evidence="1">
    <location>
        <begin position="1"/>
        <end position="16"/>
    </location>
</feature>
<organism evidence="2 3">
    <name type="scientific">Ditylenchus dipsaci</name>
    <dbReference type="NCBI Taxonomy" id="166011"/>
    <lineage>
        <taxon>Eukaryota</taxon>
        <taxon>Metazoa</taxon>
        <taxon>Ecdysozoa</taxon>
        <taxon>Nematoda</taxon>
        <taxon>Chromadorea</taxon>
        <taxon>Rhabditida</taxon>
        <taxon>Tylenchina</taxon>
        <taxon>Tylenchomorpha</taxon>
        <taxon>Sphaerularioidea</taxon>
        <taxon>Anguinidae</taxon>
        <taxon>Anguininae</taxon>
        <taxon>Ditylenchus</taxon>
    </lineage>
</organism>
<evidence type="ECO:0000256" key="1">
    <source>
        <dbReference type="SAM" id="MobiDB-lite"/>
    </source>
</evidence>
<proteinExistence type="predicted"/>
<evidence type="ECO:0000313" key="2">
    <source>
        <dbReference type="Proteomes" id="UP000887574"/>
    </source>
</evidence>
<dbReference type="AlphaFoldDB" id="A0A915DA34"/>
<dbReference type="Proteomes" id="UP000887574">
    <property type="component" value="Unplaced"/>
</dbReference>
<dbReference type="WBParaSite" id="jg1725">
    <property type="protein sequence ID" value="jg1725"/>
    <property type="gene ID" value="jg1725"/>
</dbReference>
<feature type="region of interest" description="Disordered" evidence="1">
    <location>
        <begin position="1"/>
        <end position="47"/>
    </location>
</feature>
<name>A0A915DA34_9BILA</name>
<reference evidence="3" key="1">
    <citation type="submission" date="2022-11" db="UniProtKB">
        <authorList>
            <consortium name="WormBaseParasite"/>
        </authorList>
    </citation>
    <scope>IDENTIFICATION</scope>
</reference>
<sequence length="144" mass="15879">MSTASCSRQAFPNSPATGERQANADPMRPDNPCTISSTHSQAQMDTSELVQAGSSYNLAGNEAMEQQQHLTTPRQHQRNILSKDVLQNQLPLLSIPMIRMGIRFSTNHHLGFSATQGSRSQPVWDNSQPQEVSSTHSYSEANQK</sequence>
<feature type="region of interest" description="Disordered" evidence="1">
    <location>
        <begin position="112"/>
        <end position="144"/>
    </location>
</feature>
<protein>
    <submittedName>
        <fullName evidence="3">Uncharacterized protein</fullName>
    </submittedName>
</protein>
<feature type="compositionally biased region" description="Polar residues" evidence="1">
    <location>
        <begin position="33"/>
        <end position="47"/>
    </location>
</feature>
<accession>A0A915DA34</accession>